<dbReference type="STRING" id="56723.ENSLBEP00000025363"/>
<dbReference type="InterPro" id="IPR029526">
    <property type="entry name" value="PGBD"/>
</dbReference>
<dbReference type="PANTHER" id="PTHR47272:SF1">
    <property type="entry name" value="PIGGYBAC TRANSPOSABLE ELEMENT-DERIVED PROTEIN 3-LIKE"/>
    <property type="match status" value="1"/>
</dbReference>
<feature type="domain" description="Integrase core" evidence="3">
    <location>
        <begin position="1"/>
        <end position="44"/>
    </location>
</feature>
<keyword evidence="5" id="KW-1185">Reference proteome</keyword>
<organism evidence="4 5">
    <name type="scientific">Labrus bergylta</name>
    <name type="common">ballan wrasse</name>
    <dbReference type="NCBI Taxonomy" id="56723"/>
    <lineage>
        <taxon>Eukaryota</taxon>
        <taxon>Metazoa</taxon>
        <taxon>Chordata</taxon>
        <taxon>Craniata</taxon>
        <taxon>Vertebrata</taxon>
        <taxon>Euteleostomi</taxon>
        <taxon>Actinopterygii</taxon>
        <taxon>Neopterygii</taxon>
        <taxon>Teleostei</taxon>
        <taxon>Neoteleostei</taxon>
        <taxon>Acanthomorphata</taxon>
        <taxon>Eupercaria</taxon>
        <taxon>Labriformes</taxon>
        <taxon>Labridae</taxon>
        <taxon>Labrus</taxon>
    </lineage>
</organism>
<dbReference type="InParanoid" id="A0A3Q3G2R8"/>
<evidence type="ECO:0000313" key="5">
    <source>
        <dbReference type="Proteomes" id="UP000261660"/>
    </source>
</evidence>
<protein>
    <submittedName>
        <fullName evidence="4">Uncharacterized protein</fullName>
    </submittedName>
</protein>
<evidence type="ECO:0000259" key="3">
    <source>
        <dbReference type="Pfam" id="PF24764"/>
    </source>
</evidence>
<dbReference type="GeneTree" id="ENSGT00940000166554"/>
<dbReference type="Proteomes" id="UP000261660">
    <property type="component" value="Unplaced"/>
</dbReference>
<evidence type="ECO:0000259" key="2">
    <source>
        <dbReference type="Pfam" id="PF13843"/>
    </source>
</evidence>
<reference evidence="4" key="2">
    <citation type="submission" date="2025-09" db="UniProtKB">
        <authorList>
            <consortium name="Ensembl"/>
        </authorList>
    </citation>
    <scope>IDENTIFICATION</scope>
</reference>
<dbReference type="Ensembl" id="ENSLBET00000026651.1">
    <property type="protein sequence ID" value="ENSLBEP00000025363.1"/>
    <property type="gene ID" value="ENSLBEG00000019374.1"/>
</dbReference>
<dbReference type="Pfam" id="PF13843">
    <property type="entry name" value="DDE_Tnp_1_7"/>
    <property type="match status" value="1"/>
</dbReference>
<name>A0A3Q3G2R8_9LABR</name>
<evidence type="ECO:0000313" key="4">
    <source>
        <dbReference type="Ensembl" id="ENSLBEP00000025363.1"/>
    </source>
</evidence>
<reference evidence="4" key="1">
    <citation type="submission" date="2025-08" db="UniProtKB">
        <authorList>
            <consortium name="Ensembl"/>
        </authorList>
    </citation>
    <scope>IDENTIFICATION</scope>
</reference>
<dbReference type="AlphaFoldDB" id="A0A3Q3G2R8"/>
<sequence length="505" mass="58785">MWRDVYEHALDLFYQIFTSLEDQGTLNPDNQVHLYALHGSSFPKFREPSAPSEMLGTFMDLELKGINHLMNSGEDTESKAPWRILQRGNCRTNKPVQCQKEGKSVNTTAKEIEQVLGMYIHMGLVQMSSVRAYWEMETRLPAVCHVMSRDRFLKLLTVIHFQDNLSVSDDFLYIPPEESHAVDEIMVPFKGKSHLRVYMPAKPHKWGFKMWGRAGQSGFLYDFDICQGAENPDREKSEVGVTGEVVLKMTSTLPAGKNHKVFADNYFTSVPLVQHLKERGIHYVGTIRMNRMKHCTMMDEKELKKNGRGSMDFRVNQENNIVVRWYDNKAVNLISSFVGTEPVGNVKRWDRKSKTHITVPRPAIVETYNKFMGGVDLLDMLSALYKFSFRSRRWYMYIWWHTVTVAVINAWNLYRRDQKKLWLAGKAKIRCGRPLSSPEETPTPPRKRPSCSVPLDVRRDGIDHFPTWETRQRCNHFSHVYCEKCKVHLCLNKDRNCFCAYHKMK</sequence>
<accession>A0A3Q3G2R8</accession>
<keyword evidence="1" id="KW-1133">Transmembrane helix</keyword>
<feature type="domain" description="PiggyBac transposable element-derived protein" evidence="2">
    <location>
        <begin position="99"/>
        <end position="411"/>
    </location>
</feature>
<dbReference type="PANTHER" id="PTHR47272">
    <property type="entry name" value="DDE_TNP_1_7 DOMAIN-CONTAINING PROTEIN"/>
    <property type="match status" value="1"/>
</dbReference>
<keyword evidence="1" id="KW-0472">Membrane</keyword>
<feature type="transmembrane region" description="Helical" evidence="1">
    <location>
        <begin position="394"/>
        <end position="414"/>
    </location>
</feature>
<evidence type="ECO:0000256" key="1">
    <source>
        <dbReference type="SAM" id="Phobius"/>
    </source>
</evidence>
<proteinExistence type="predicted"/>
<keyword evidence="1" id="KW-0812">Transmembrane</keyword>
<dbReference type="Pfam" id="PF24764">
    <property type="entry name" value="rva_4"/>
    <property type="match status" value="1"/>
</dbReference>
<dbReference type="InterPro" id="IPR058913">
    <property type="entry name" value="Integrase_dom_put"/>
</dbReference>